<evidence type="ECO:0000256" key="1">
    <source>
        <dbReference type="ARBA" id="ARBA00004862"/>
    </source>
</evidence>
<dbReference type="Proteomes" id="UP000324996">
    <property type="component" value="Unassembled WGS sequence"/>
</dbReference>
<keyword evidence="3 7" id="KW-0028">Amino-acid biosynthesis</keyword>
<evidence type="ECO:0000256" key="2">
    <source>
        <dbReference type="ARBA" id="ARBA00022571"/>
    </source>
</evidence>
<evidence type="ECO:0000259" key="9">
    <source>
        <dbReference type="SMART" id="SM00859"/>
    </source>
</evidence>
<gene>
    <name evidence="7 10" type="primary">argC</name>
    <name evidence="10" type="ORF">JCM17846_22690</name>
</gene>
<dbReference type="InterPro" id="IPR050085">
    <property type="entry name" value="AGPR"/>
</dbReference>
<dbReference type="RefSeq" id="WP_042083559.1">
    <property type="nucleotide sequence ID" value="NZ_BKCN01000011.1"/>
</dbReference>
<dbReference type="CDD" id="cd17895">
    <property type="entry name" value="AGPR_1_N"/>
    <property type="match status" value="1"/>
</dbReference>
<dbReference type="GO" id="GO:0070401">
    <property type="term" value="F:NADP+ binding"/>
    <property type="evidence" value="ECO:0007669"/>
    <property type="project" value="InterPro"/>
</dbReference>
<comment type="subcellular location">
    <subcellularLocation>
        <location evidence="7">Cytoplasm</location>
    </subcellularLocation>
</comment>
<organism evidence="10 11">
    <name type="scientific">Iodidimonas nitroreducens</name>
    <dbReference type="NCBI Taxonomy" id="1236968"/>
    <lineage>
        <taxon>Bacteria</taxon>
        <taxon>Pseudomonadati</taxon>
        <taxon>Pseudomonadota</taxon>
        <taxon>Alphaproteobacteria</taxon>
        <taxon>Iodidimonadales</taxon>
        <taxon>Iodidimonadaceae</taxon>
        <taxon>Iodidimonas</taxon>
    </lineage>
</organism>
<dbReference type="CDD" id="cd23934">
    <property type="entry name" value="AGPR_1_C"/>
    <property type="match status" value="1"/>
</dbReference>
<dbReference type="HAMAP" id="MF_00150">
    <property type="entry name" value="ArgC_type1"/>
    <property type="match status" value="1"/>
</dbReference>
<dbReference type="GO" id="GO:0005737">
    <property type="term" value="C:cytoplasm"/>
    <property type="evidence" value="ECO:0007669"/>
    <property type="project" value="UniProtKB-SubCell"/>
</dbReference>
<dbReference type="Gene3D" id="3.40.50.720">
    <property type="entry name" value="NAD(P)-binding Rossmann-like Domain"/>
    <property type="match status" value="1"/>
</dbReference>
<keyword evidence="11" id="KW-1185">Reference proteome</keyword>
<evidence type="ECO:0000256" key="5">
    <source>
        <dbReference type="ARBA" id="ARBA00023002"/>
    </source>
</evidence>
<dbReference type="SUPFAM" id="SSF55347">
    <property type="entry name" value="Glyceraldehyde-3-phosphate dehydrogenase-like, C-terminal domain"/>
    <property type="match status" value="1"/>
</dbReference>
<keyword evidence="2 7" id="KW-0055">Arginine biosynthesis</keyword>
<reference evidence="10 11" key="1">
    <citation type="submission" date="2019-09" db="EMBL/GenBank/DDBJ databases">
        <title>NBRP : Genome information of microbial organism related human and environment.</title>
        <authorList>
            <person name="Hattori M."/>
            <person name="Oshima K."/>
            <person name="Inaba H."/>
            <person name="Suda W."/>
            <person name="Sakamoto M."/>
            <person name="Iino T."/>
            <person name="Kitahara M."/>
            <person name="Oshida Y."/>
            <person name="Iida T."/>
            <person name="Kudo T."/>
            <person name="Itoh T."/>
            <person name="Ohkuma M."/>
        </authorList>
    </citation>
    <scope>NUCLEOTIDE SEQUENCE [LARGE SCALE GENOMIC DNA]</scope>
    <source>
        <strain evidence="10 11">Q-1</strain>
    </source>
</reference>
<evidence type="ECO:0000256" key="7">
    <source>
        <dbReference type="HAMAP-Rule" id="MF_00150"/>
    </source>
</evidence>
<dbReference type="SMART" id="SM00859">
    <property type="entry name" value="Semialdhyde_dh"/>
    <property type="match status" value="1"/>
</dbReference>
<comment type="function">
    <text evidence="7">Catalyzes the NADPH-dependent reduction of N-acetyl-5-glutamyl phosphate to yield N-acetyl-L-glutamate 5-semialdehyde.</text>
</comment>
<dbReference type="FunFam" id="3.30.360.10:FF:000014">
    <property type="entry name" value="N-acetyl-gamma-glutamyl-phosphate reductase"/>
    <property type="match status" value="1"/>
</dbReference>
<dbReference type="Pfam" id="PF22698">
    <property type="entry name" value="Semialdhyde_dhC_1"/>
    <property type="match status" value="1"/>
</dbReference>
<dbReference type="InterPro" id="IPR000706">
    <property type="entry name" value="AGPR_type-1"/>
</dbReference>
<comment type="similarity">
    <text evidence="7">Belongs to the NAGSA dehydrogenase family. Type 1 subfamily.</text>
</comment>
<feature type="domain" description="Semialdehyde dehydrogenase NAD-binding" evidence="9">
    <location>
        <begin position="7"/>
        <end position="170"/>
    </location>
</feature>
<proteinExistence type="inferred from homology"/>
<dbReference type="GO" id="GO:0003942">
    <property type="term" value="F:N-acetyl-gamma-glutamyl-phosphate reductase activity"/>
    <property type="evidence" value="ECO:0007669"/>
    <property type="project" value="UniProtKB-UniRule"/>
</dbReference>
<protein>
    <recommendedName>
        <fullName evidence="7">N-acetyl-gamma-glutamyl-phosphate reductase</fullName>
        <shortName evidence="7">AGPR</shortName>
        <ecNumber evidence="7">1.2.1.38</ecNumber>
    </recommendedName>
    <alternativeName>
        <fullName evidence="7">N-acetyl-glutamate semialdehyde dehydrogenase</fullName>
        <shortName evidence="7">NAGSA dehydrogenase</shortName>
    </alternativeName>
</protein>
<accession>A0A5A7N9H9</accession>
<evidence type="ECO:0000256" key="8">
    <source>
        <dbReference type="PROSITE-ProRule" id="PRU10010"/>
    </source>
</evidence>
<dbReference type="InterPro" id="IPR058924">
    <property type="entry name" value="AGPR_dimerisation_dom"/>
</dbReference>
<dbReference type="NCBIfam" id="TIGR01850">
    <property type="entry name" value="argC"/>
    <property type="match status" value="1"/>
</dbReference>
<evidence type="ECO:0000256" key="6">
    <source>
        <dbReference type="ARBA" id="ARBA00050557"/>
    </source>
</evidence>
<dbReference type="GO" id="GO:0006526">
    <property type="term" value="P:L-arginine biosynthetic process"/>
    <property type="evidence" value="ECO:0007669"/>
    <property type="project" value="UniProtKB-UniRule"/>
</dbReference>
<feature type="active site" evidence="7 8">
    <location>
        <position position="178"/>
    </location>
</feature>
<dbReference type="PROSITE" id="PS01224">
    <property type="entry name" value="ARGC"/>
    <property type="match status" value="1"/>
</dbReference>
<evidence type="ECO:0000256" key="3">
    <source>
        <dbReference type="ARBA" id="ARBA00022605"/>
    </source>
</evidence>
<dbReference type="SUPFAM" id="SSF51735">
    <property type="entry name" value="NAD(P)-binding Rossmann-fold domains"/>
    <property type="match status" value="1"/>
</dbReference>
<dbReference type="Gene3D" id="3.30.360.10">
    <property type="entry name" value="Dihydrodipicolinate Reductase, domain 2"/>
    <property type="match status" value="1"/>
</dbReference>
<dbReference type="Pfam" id="PF01118">
    <property type="entry name" value="Semialdhyde_dh"/>
    <property type="match status" value="1"/>
</dbReference>
<sequence length="374" mass="40518">MSTQTYRIGILGASGYTGADLIRILSGHPAIEISLLVGGRSAGRPLAEVFPHLGHLPLPDLISLDEVEWPGIDLDLIFCALPHAASQEVVMGLMHATGHSLLDELLIERREDLVAATQKDIRIIDLSADFRLDDPAVYEEWYGRPHQAVALQRGAIYGLPEFHRDALRSASLVACPGCYPTAALLALLPLLEAAAIGPDEIIIDAKSGVTGAGRSLKESMLFCEISEAMHPYGLGRHRHMPEMEQEMAKAAGRPVGLSFTPHLVPMNRGELETIYVRLARGRSADDLRTILAERYADEPFVRVAEPGVVPATRHVRGSNQCLINVFEDRIAGRAIIVSVIDNLVKGSSGQAVQAMNLMLGLPETTGLMQAPLFP</sequence>
<dbReference type="UniPathway" id="UPA00068">
    <property type="reaction ID" value="UER00108"/>
</dbReference>
<dbReference type="InterPro" id="IPR036291">
    <property type="entry name" value="NAD(P)-bd_dom_sf"/>
</dbReference>
<dbReference type="GO" id="GO:0051287">
    <property type="term" value="F:NAD binding"/>
    <property type="evidence" value="ECO:0007669"/>
    <property type="project" value="InterPro"/>
</dbReference>
<dbReference type="PANTHER" id="PTHR32338">
    <property type="entry name" value="N-ACETYL-GAMMA-GLUTAMYL-PHOSPHATE REDUCTASE, CHLOROPLASTIC-RELATED-RELATED"/>
    <property type="match status" value="1"/>
</dbReference>
<evidence type="ECO:0000313" key="11">
    <source>
        <dbReference type="Proteomes" id="UP000324996"/>
    </source>
</evidence>
<keyword evidence="4 7" id="KW-0521">NADP</keyword>
<keyword evidence="7" id="KW-0963">Cytoplasm</keyword>
<dbReference type="InterPro" id="IPR023013">
    <property type="entry name" value="AGPR_AS"/>
</dbReference>
<dbReference type="InterPro" id="IPR000534">
    <property type="entry name" value="Semialdehyde_DH_NAD-bd"/>
</dbReference>
<dbReference type="EC" id="1.2.1.38" evidence="7"/>
<dbReference type="PANTHER" id="PTHR32338:SF10">
    <property type="entry name" value="N-ACETYL-GAMMA-GLUTAMYL-PHOSPHATE REDUCTASE, CHLOROPLASTIC-RELATED"/>
    <property type="match status" value="1"/>
</dbReference>
<evidence type="ECO:0000256" key="4">
    <source>
        <dbReference type="ARBA" id="ARBA00022857"/>
    </source>
</evidence>
<comment type="catalytic activity">
    <reaction evidence="6 7">
        <text>N-acetyl-L-glutamate 5-semialdehyde + phosphate + NADP(+) = N-acetyl-L-glutamyl 5-phosphate + NADPH + H(+)</text>
        <dbReference type="Rhea" id="RHEA:21588"/>
        <dbReference type="ChEBI" id="CHEBI:15378"/>
        <dbReference type="ChEBI" id="CHEBI:29123"/>
        <dbReference type="ChEBI" id="CHEBI:43474"/>
        <dbReference type="ChEBI" id="CHEBI:57783"/>
        <dbReference type="ChEBI" id="CHEBI:57936"/>
        <dbReference type="ChEBI" id="CHEBI:58349"/>
        <dbReference type="EC" id="1.2.1.38"/>
    </reaction>
</comment>
<keyword evidence="5 7" id="KW-0560">Oxidoreductase</keyword>
<dbReference type="AlphaFoldDB" id="A0A5A7N9H9"/>
<dbReference type="EMBL" id="BKCN01000011">
    <property type="protein sequence ID" value="GER04587.1"/>
    <property type="molecule type" value="Genomic_DNA"/>
</dbReference>
<evidence type="ECO:0000313" key="10">
    <source>
        <dbReference type="EMBL" id="GER04587.1"/>
    </source>
</evidence>
<comment type="pathway">
    <text evidence="1 7">Amino-acid biosynthesis; L-arginine biosynthesis; N(2)-acetyl-L-ornithine from L-glutamate: step 3/4.</text>
</comment>
<name>A0A5A7N9H9_9PROT</name>
<comment type="caution">
    <text evidence="10">The sequence shown here is derived from an EMBL/GenBank/DDBJ whole genome shotgun (WGS) entry which is preliminary data.</text>
</comment>